<dbReference type="KEGG" id="age:AA314_05208"/>
<reference evidence="1 3" key="1">
    <citation type="submission" date="2015-05" db="EMBL/GenBank/DDBJ databases">
        <title>Genome assembly of Archangium gephyra DSM 2261.</title>
        <authorList>
            <person name="Sharma G."/>
            <person name="Subramanian S."/>
        </authorList>
    </citation>
    <scope>NUCLEOTIDE SEQUENCE [LARGE SCALE GENOMIC DNA]</scope>
    <source>
        <strain evidence="1 3">DSM 2261</strain>
    </source>
</reference>
<name>A0AAC8TF18_9BACT</name>
<evidence type="ECO:0000313" key="2">
    <source>
        <dbReference type="EMBL" id="REG22636.1"/>
    </source>
</evidence>
<dbReference type="EMBL" id="QUMU01000019">
    <property type="protein sequence ID" value="REG22636.1"/>
    <property type="molecule type" value="Genomic_DNA"/>
</dbReference>
<sequence length="134" mass="14354">MKHVELELETPYQVTPLPLSNGQAVHRIAISARAGAVQVSLDPNICQLDPFGDTTACTRIAIRVFEAKLSLLEERDGKRLFALEPRSAEEPALRLVLHPARKGPAASARLLVLDAAGAIKAVVALEQVPSTTQG</sequence>
<reference evidence="2 4" key="2">
    <citation type="submission" date="2018-08" db="EMBL/GenBank/DDBJ databases">
        <title>Genomic Encyclopedia of Archaeal and Bacterial Type Strains, Phase II (KMG-II): from individual species to whole genera.</title>
        <authorList>
            <person name="Goeker M."/>
        </authorList>
    </citation>
    <scope>NUCLEOTIDE SEQUENCE [LARGE SCALE GENOMIC DNA]</scope>
    <source>
        <strain evidence="2 4">DSM 2261</strain>
    </source>
</reference>
<evidence type="ECO:0000313" key="4">
    <source>
        <dbReference type="Proteomes" id="UP000256345"/>
    </source>
</evidence>
<dbReference type="RefSeq" id="WP_047857601.1">
    <property type="nucleotide sequence ID" value="NZ_CP011509.1"/>
</dbReference>
<proteinExistence type="predicted"/>
<keyword evidence="4" id="KW-1185">Reference proteome</keyword>
<evidence type="ECO:0000313" key="3">
    <source>
        <dbReference type="Proteomes" id="UP000035579"/>
    </source>
</evidence>
<gene>
    <name evidence="1" type="ORF">AA314_05208</name>
    <name evidence="2" type="ORF">ATI61_119168</name>
</gene>
<accession>A0AAC8TF18</accession>
<dbReference type="EMBL" id="CP011509">
    <property type="protein sequence ID" value="AKJ03582.1"/>
    <property type="molecule type" value="Genomic_DNA"/>
</dbReference>
<dbReference type="AlphaFoldDB" id="A0AAC8TF18"/>
<dbReference type="Proteomes" id="UP000035579">
    <property type="component" value="Chromosome"/>
</dbReference>
<evidence type="ECO:0000313" key="1">
    <source>
        <dbReference type="EMBL" id="AKJ03582.1"/>
    </source>
</evidence>
<protein>
    <submittedName>
        <fullName evidence="1">Uncharacterized protein</fullName>
    </submittedName>
</protein>
<dbReference type="Proteomes" id="UP000256345">
    <property type="component" value="Unassembled WGS sequence"/>
</dbReference>
<organism evidence="1 3">
    <name type="scientific">Archangium gephyra</name>
    <dbReference type="NCBI Taxonomy" id="48"/>
    <lineage>
        <taxon>Bacteria</taxon>
        <taxon>Pseudomonadati</taxon>
        <taxon>Myxococcota</taxon>
        <taxon>Myxococcia</taxon>
        <taxon>Myxococcales</taxon>
        <taxon>Cystobacterineae</taxon>
        <taxon>Archangiaceae</taxon>
        <taxon>Archangium</taxon>
    </lineage>
</organism>